<evidence type="ECO:0000256" key="6">
    <source>
        <dbReference type="ARBA" id="ARBA00022801"/>
    </source>
</evidence>
<evidence type="ECO:0000256" key="9">
    <source>
        <dbReference type="ARBA" id="ARBA00023326"/>
    </source>
</evidence>
<proteinExistence type="inferred from homology"/>
<comment type="catalytic activity">
    <reaction evidence="1 10">
        <text>Endohydrolysis of beta-(1-&gt;4)-linkages between D-glucosamine residues in a partly acetylated chitosan.</text>
        <dbReference type="EC" id="3.2.1.132"/>
    </reaction>
</comment>
<evidence type="ECO:0000256" key="5">
    <source>
        <dbReference type="ARBA" id="ARBA00022729"/>
    </source>
</evidence>
<gene>
    <name evidence="11" type="ORF">MPH_08024</name>
</gene>
<sequence length="230" mass="23979">MFSAATAYDVPANLQKIYDAHKPGKCAQKLLGGFAPGVGSSDHTFAYCRDISANTIFLHSSAAGGQYADMDVDCDGANLGAGDCANDPTGQSQTAFQDQVRAHGIADLDANVHPYVVFGNDSPRFDPQEYGMRPLSVVAVVCGGKLHYGIWGDTNGADTVGEASIALAKLCFPNDGITGDNGHDQKDVLYIGFTGSGAVPRNANWKAGSARDFETSIRALGDKLVAGLSA</sequence>
<dbReference type="AlphaFoldDB" id="K2RX07"/>
<evidence type="ECO:0000256" key="2">
    <source>
        <dbReference type="ARBA" id="ARBA00004613"/>
    </source>
</evidence>
<accession>K2RX07</accession>
<dbReference type="Proteomes" id="UP000007129">
    <property type="component" value="Unassembled WGS sequence"/>
</dbReference>
<evidence type="ECO:0000313" key="12">
    <source>
        <dbReference type="Proteomes" id="UP000007129"/>
    </source>
</evidence>
<evidence type="ECO:0000256" key="3">
    <source>
        <dbReference type="ARBA" id="ARBA00007799"/>
    </source>
</evidence>
<evidence type="ECO:0000256" key="8">
    <source>
        <dbReference type="ARBA" id="ARBA00023295"/>
    </source>
</evidence>
<dbReference type="eggNOG" id="ENOG502S39Y">
    <property type="taxonomic scope" value="Eukaryota"/>
</dbReference>
<protein>
    <recommendedName>
        <fullName evidence="10">Endo-chitosanase</fullName>
        <ecNumber evidence="10">3.2.1.132</ecNumber>
    </recommendedName>
</protein>
<evidence type="ECO:0000313" key="11">
    <source>
        <dbReference type="EMBL" id="EKG14749.1"/>
    </source>
</evidence>
<dbReference type="EC" id="3.2.1.132" evidence="10"/>
<comment type="function">
    <text evidence="10">Chitosanase catalyzing the endo-type cleavage of chitosan, the deacylated form of chitin. Chitosanase may be crucial in the degradation of the deacetylated portion of chitin in the fungal cell wall.</text>
</comment>
<keyword evidence="8 10" id="KW-0326">Glycosidase</keyword>
<comment type="caution">
    <text evidence="11">The sequence shown here is derived from an EMBL/GenBank/DDBJ whole genome shotgun (WGS) entry which is preliminary data.</text>
</comment>
<keyword evidence="7" id="KW-0119">Carbohydrate metabolism</keyword>
<dbReference type="InParanoid" id="K2RX07"/>
<dbReference type="GO" id="GO:0005576">
    <property type="term" value="C:extracellular region"/>
    <property type="evidence" value="ECO:0007669"/>
    <property type="project" value="UniProtKB-SubCell"/>
</dbReference>
<dbReference type="VEuPathDB" id="FungiDB:MPH_08024"/>
<dbReference type="GO" id="GO:0000272">
    <property type="term" value="P:polysaccharide catabolic process"/>
    <property type="evidence" value="ECO:0007669"/>
    <property type="project" value="UniProtKB-KW"/>
</dbReference>
<evidence type="ECO:0000256" key="10">
    <source>
        <dbReference type="RuleBase" id="RU361208"/>
    </source>
</evidence>
<dbReference type="GO" id="GO:0016977">
    <property type="term" value="F:chitosanase activity"/>
    <property type="evidence" value="ECO:0007669"/>
    <property type="project" value="UniProtKB-EC"/>
</dbReference>
<dbReference type="EMBL" id="AHHD01000337">
    <property type="protein sequence ID" value="EKG14749.1"/>
    <property type="molecule type" value="Genomic_DNA"/>
</dbReference>
<evidence type="ECO:0000256" key="7">
    <source>
        <dbReference type="ARBA" id="ARBA00023277"/>
    </source>
</evidence>
<evidence type="ECO:0000256" key="4">
    <source>
        <dbReference type="ARBA" id="ARBA00022525"/>
    </source>
</evidence>
<dbReference type="PANTHER" id="PTHR42061:SF9">
    <property type="entry name" value="ENDO-CHITOSANASE"/>
    <property type="match status" value="1"/>
</dbReference>
<organism evidence="11 12">
    <name type="scientific">Macrophomina phaseolina (strain MS6)</name>
    <name type="common">Charcoal rot fungus</name>
    <dbReference type="NCBI Taxonomy" id="1126212"/>
    <lineage>
        <taxon>Eukaryota</taxon>
        <taxon>Fungi</taxon>
        <taxon>Dikarya</taxon>
        <taxon>Ascomycota</taxon>
        <taxon>Pezizomycotina</taxon>
        <taxon>Dothideomycetes</taxon>
        <taxon>Dothideomycetes incertae sedis</taxon>
        <taxon>Botryosphaeriales</taxon>
        <taxon>Botryosphaeriaceae</taxon>
        <taxon>Macrophomina</taxon>
    </lineage>
</organism>
<keyword evidence="6 10" id="KW-0378">Hydrolase</keyword>
<name>K2RX07_MACPH</name>
<comment type="similarity">
    <text evidence="3 10">Belongs to the glycosyl hydrolase 75 family.</text>
</comment>
<dbReference type="HOGENOM" id="CLU_046555_0_0_1"/>
<dbReference type="InterPro" id="IPR009939">
    <property type="entry name" value="Chitosanase_fungal"/>
</dbReference>
<keyword evidence="5" id="KW-0732">Signal</keyword>
<dbReference type="OrthoDB" id="4756206at2759"/>
<keyword evidence="9 10" id="KW-0624">Polysaccharide degradation</keyword>
<comment type="subcellular location">
    <subcellularLocation>
        <location evidence="2 10">Secreted</location>
    </subcellularLocation>
</comment>
<reference evidence="11 12" key="1">
    <citation type="journal article" date="2012" name="BMC Genomics">
        <title>Tools to kill: Genome of one of the most destructive plant pathogenic fungi Macrophomina phaseolina.</title>
        <authorList>
            <person name="Islam M.S."/>
            <person name="Haque M.S."/>
            <person name="Islam M.M."/>
            <person name="Emdad E.M."/>
            <person name="Halim A."/>
            <person name="Hossen Q.M.M."/>
            <person name="Hossain M.Z."/>
            <person name="Ahmed B."/>
            <person name="Rahim S."/>
            <person name="Rahman M.S."/>
            <person name="Alam M.M."/>
            <person name="Hou S."/>
            <person name="Wan X."/>
            <person name="Saito J.A."/>
            <person name="Alam M."/>
        </authorList>
    </citation>
    <scope>NUCLEOTIDE SEQUENCE [LARGE SCALE GENOMIC DNA]</scope>
    <source>
        <strain evidence="11 12">MS6</strain>
    </source>
</reference>
<keyword evidence="4" id="KW-0964">Secreted</keyword>
<dbReference type="PANTHER" id="PTHR42061">
    <property type="entry name" value="ENDO-CHITOSANASE"/>
    <property type="match status" value="1"/>
</dbReference>
<dbReference type="Pfam" id="PF07335">
    <property type="entry name" value="Glyco_hydro_75"/>
    <property type="match status" value="1"/>
</dbReference>
<evidence type="ECO:0000256" key="1">
    <source>
        <dbReference type="ARBA" id="ARBA00000405"/>
    </source>
</evidence>